<dbReference type="InterPro" id="IPR011701">
    <property type="entry name" value="MFS"/>
</dbReference>
<gene>
    <name evidence="10" type="ORF">GCM10007977_036960</name>
</gene>
<feature type="transmembrane region" description="Helical" evidence="8">
    <location>
        <begin position="75"/>
        <end position="93"/>
    </location>
</feature>
<comment type="similarity">
    <text evidence="2">Belongs to the major facilitator superfamily.</text>
</comment>
<organism evidence="10 11">
    <name type="scientific">Dactylosporangium sucinum</name>
    <dbReference type="NCBI Taxonomy" id="1424081"/>
    <lineage>
        <taxon>Bacteria</taxon>
        <taxon>Bacillati</taxon>
        <taxon>Actinomycetota</taxon>
        <taxon>Actinomycetes</taxon>
        <taxon>Micromonosporales</taxon>
        <taxon>Micromonosporaceae</taxon>
        <taxon>Dactylosporangium</taxon>
    </lineage>
</organism>
<evidence type="ECO:0000256" key="6">
    <source>
        <dbReference type="ARBA" id="ARBA00023136"/>
    </source>
</evidence>
<keyword evidence="3" id="KW-0813">Transport</keyword>
<feature type="transmembrane region" description="Helical" evidence="8">
    <location>
        <begin position="40"/>
        <end position="63"/>
    </location>
</feature>
<feature type="domain" description="Major facilitator superfamily (MFS) profile" evidence="9">
    <location>
        <begin position="1"/>
        <end position="381"/>
    </location>
</feature>
<evidence type="ECO:0000256" key="3">
    <source>
        <dbReference type="ARBA" id="ARBA00022448"/>
    </source>
</evidence>
<feature type="transmembrane region" description="Helical" evidence="8">
    <location>
        <begin position="165"/>
        <end position="183"/>
    </location>
</feature>
<evidence type="ECO:0000256" key="8">
    <source>
        <dbReference type="SAM" id="Phobius"/>
    </source>
</evidence>
<keyword evidence="11" id="KW-1185">Reference proteome</keyword>
<dbReference type="GO" id="GO:0022857">
    <property type="term" value="F:transmembrane transporter activity"/>
    <property type="evidence" value="ECO:0007669"/>
    <property type="project" value="InterPro"/>
</dbReference>
<dbReference type="RefSeq" id="WP_190251100.1">
    <property type="nucleotide sequence ID" value="NZ_BMPI01000016.1"/>
</dbReference>
<evidence type="ECO:0000259" key="9">
    <source>
        <dbReference type="PROSITE" id="PS50850"/>
    </source>
</evidence>
<keyword evidence="6 8" id="KW-0472">Membrane</keyword>
<dbReference type="InterPro" id="IPR051788">
    <property type="entry name" value="MFS_Transporter"/>
</dbReference>
<dbReference type="Gene3D" id="1.20.1250.20">
    <property type="entry name" value="MFS general substrate transporter like domains"/>
    <property type="match status" value="2"/>
</dbReference>
<dbReference type="EMBL" id="BMPI01000016">
    <property type="protein sequence ID" value="GGM32298.1"/>
    <property type="molecule type" value="Genomic_DNA"/>
</dbReference>
<dbReference type="SUPFAM" id="SSF103473">
    <property type="entry name" value="MFS general substrate transporter"/>
    <property type="match status" value="1"/>
</dbReference>
<dbReference type="Proteomes" id="UP000642070">
    <property type="component" value="Unassembled WGS sequence"/>
</dbReference>
<reference evidence="10" key="2">
    <citation type="submission" date="2020-09" db="EMBL/GenBank/DDBJ databases">
        <authorList>
            <person name="Sun Q."/>
            <person name="Ohkuma M."/>
        </authorList>
    </citation>
    <scope>NUCLEOTIDE SEQUENCE</scope>
    <source>
        <strain evidence="10">JCM 19831</strain>
    </source>
</reference>
<feature type="region of interest" description="Disordered" evidence="7">
    <location>
        <begin position="382"/>
        <end position="410"/>
    </location>
</feature>
<evidence type="ECO:0000256" key="5">
    <source>
        <dbReference type="ARBA" id="ARBA00022989"/>
    </source>
</evidence>
<reference evidence="10" key="1">
    <citation type="journal article" date="2014" name="Int. J. Syst. Evol. Microbiol.">
        <title>Complete genome sequence of Corynebacterium casei LMG S-19264T (=DSM 44701T), isolated from a smear-ripened cheese.</title>
        <authorList>
            <consortium name="US DOE Joint Genome Institute (JGI-PGF)"/>
            <person name="Walter F."/>
            <person name="Albersmeier A."/>
            <person name="Kalinowski J."/>
            <person name="Ruckert C."/>
        </authorList>
    </citation>
    <scope>NUCLEOTIDE SEQUENCE</scope>
    <source>
        <strain evidence="10">JCM 19831</strain>
    </source>
</reference>
<feature type="transmembrane region" description="Helical" evidence="8">
    <location>
        <begin position="331"/>
        <end position="350"/>
    </location>
</feature>
<dbReference type="PANTHER" id="PTHR23514:SF3">
    <property type="entry name" value="BYPASS OF STOP CODON PROTEIN 6"/>
    <property type="match status" value="1"/>
</dbReference>
<protein>
    <submittedName>
        <fullName evidence="10">MFS transporter</fullName>
    </submittedName>
</protein>
<name>A0A917TQF7_9ACTN</name>
<dbReference type="Pfam" id="PF07690">
    <property type="entry name" value="MFS_1"/>
    <property type="match status" value="2"/>
</dbReference>
<evidence type="ECO:0000256" key="7">
    <source>
        <dbReference type="SAM" id="MobiDB-lite"/>
    </source>
</evidence>
<comment type="subcellular location">
    <subcellularLocation>
        <location evidence="1">Cell membrane</location>
        <topology evidence="1">Multi-pass membrane protein</topology>
    </subcellularLocation>
</comment>
<evidence type="ECO:0000313" key="10">
    <source>
        <dbReference type="EMBL" id="GGM32298.1"/>
    </source>
</evidence>
<dbReference type="GO" id="GO:0005886">
    <property type="term" value="C:plasma membrane"/>
    <property type="evidence" value="ECO:0007669"/>
    <property type="project" value="UniProtKB-SubCell"/>
</dbReference>
<accession>A0A917TQF7</accession>
<feature type="transmembrane region" description="Helical" evidence="8">
    <location>
        <begin position="204"/>
        <end position="226"/>
    </location>
</feature>
<feature type="transmembrane region" description="Helical" evidence="8">
    <location>
        <begin position="294"/>
        <end position="319"/>
    </location>
</feature>
<feature type="transmembrane region" description="Helical" evidence="8">
    <location>
        <begin position="138"/>
        <end position="159"/>
    </location>
</feature>
<feature type="transmembrane region" description="Helical" evidence="8">
    <location>
        <begin position="356"/>
        <end position="374"/>
    </location>
</feature>
<proteinExistence type="inferred from homology"/>
<keyword evidence="5 8" id="KW-1133">Transmembrane helix</keyword>
<evidence type="ECO:0000313" key="11">
    <source>
        <dbReference type="Proteomes" id="UP000642070"/>
    </source>
</evidence>
<feature type="transmembrane region" description="Helical" evidence="8">
    <location>
        <begin position="99"/>
        <end position="117"/>
    </location>
</feature>
<dbReference type="PANTHER" id="PTHR23514">
    <property type="entry name" value="BYPASS OF STOP CODON PROTEIN 6"/>
    <property type="match status" value="1"/>
</dbReference>
<dbReference type="InterPro" id="IPR036259">
    <property type="entry name" value="MFS_trans_sf"/>
</dbReference>
<feature type="transmembrane region" description="Helical" evidence="8">
    <location>
        <begin position="12"/>
        <end position="34"/>
    </location>
</feature>
<feature type="transmembrane region" description="Helical" evidence="8">
    <location>
        <begin position="270"/>
        <end position="288"/>
    </location>
</feature>
<evidence type="ECO:0000256" key="2">
    <source>
        <dbReference type="ARBA" id="ARBA00008335"/>
    </source>
</evidence>
<keyword evidence="4 8" id="KW-0812">Transmembrane</keyword>
<dbReference type="PROSITE" id="PS50850">
    <property type="entry name" value="MFS"/>
    <property type="match status" value="1"/>
</dbReference>
<dbReference type="AlphaFoldDB" id="A0A917TQF7"/>
<sequence length="410" mass="41980">MPRLVRDRITWVIYLQLALWCYFLYGFGPVAPLLRDELHISSTLAGLHGTGFAVGGIVGGAVIPALTRRLGRHRLVWTGLGLVSAAAVGMFTAHHLALTLTFATLGSFGGSLAVNGINSALTEHHGPSAPAAISEANAAAAGVGLIAPLIVGLTFGAGLGWRTGLVLMVGPVVLLAFLARIRIPEPIAAQANAHGPDRPLPRTYWLAFASLFATGSIEVCLTLWGSDVLRDHANVSPGVATAAVSTLIAGMVAGRLIGGRLLLVFRPTRMLLVALGVSLAGFAIFWSATVPWLAMGGLFACGLGVGLHYPLGIGLALAHSDGQPDLAAARASFAVGISFAVAPFALGALADAVGPHSAFLLVPVFVAVAAAAIARLDYVTRPPSGGGRSSDRRRSAAAPTPPARRPALGG</sequence>
<comment type="caution">
    <text evidence="10">The sequence shown here is derived from an EMBL/GenBank/DDBJ whole genome shotgun (WGS) entry which is preliminary data.</text>
</comment>
<evidence type="ECO:0000256" key="1">
    <source>
        <dbReference type="ARBA" id="ARBA00004651"/>
    </source>
</evidence>
<dbReference type="InterPro" id="IPR020846">
    <property type="entry name" value="MFS_dom"/>
</dbReference>
<feature type="transmembrane region" description="Helical" evidence="8">
    <location>
        <begin position="238"/>
        <end position="258"/>
    </location>
</feature>
<evidence type="ECO:0000256" key="4">
    <source>
        <dbReference type="ARBA" id="ARBA00022692"/>
    </source>
</evidence>